<feature type="non-terminal residue" evidence="9">
    <location>
        <position position="348"/>
    </location>
</feature>
<dbReference type="GO" id="GO:0005615">
    <property type="term" value="C:extracellular space"/>
    <property type="evidence" value="ECO:0007669"/>
    <property type="project" value="TreeGrafter"/>
</dbReference>
<dbReference type="Proteomes" id="UP000265515">
    <property type="component" value="Unassembled WGS sequence"/>
</dbReference>
<comment type="catalytic activity">
    <reaction evidence="7">
        <text>2 R'C(R)SH + O2 = R'C(R)S-S(R)CR' + H2O2</text>
        <dbReference type="Rhea" id="RHEA:17357"/>
        <dbReference type="ChEBI" id="CHEBI:15379"/>
        <dbReference type="ChEBI" id="CHEBI:16240"/>
        <dbReference type="ChEBI" id="CHEBI:16520"/>
        <dbReference type="ChEBI" id="CHEBI:17412"/>
        <dbReference type="EC" id="1.8.3.2"/>
    </reaction>
</comment>
<keyword evidence="5 7" id="KW-0560">Oxidoreductase</keyword>
<dbReference type="EMBL" id="BFEA01001221">
    <property type="protein sequence ID" value="GBG93074.1"/>
    <property type="molecule type" value="Genomic_DNA"/>
</dbReference>
<evidence type="ECO:0000256" key="1">
    <source>
        <dbReference type="ARBA" id="ARBA00001974"/>
    </source>
</evidence>
<keyword evidence="2 7" id="KW-0285">Flavoprotein</keyword>
<keyword evidence="4 7" id="KW-0274">FAD</keyword>
<evidence type="ECO:0000256" key="6">
    <source>
        <dbReference type="ARBA" id="ARBA00023157"/>
    </source>
</evidence>
<dbReference type="PROSITE" id="PS51324">
    <property type="entry name" value="ERV_ALR"/>
    <property type="match status" value="1"/>
</dbReference>
<evidence type="ECO:0000256" key="4">
    <source>
        <dbReference type="ARBA" id="ARBA00022827"/>
    </source>
</evidence>
<evidence type="ECO:0000256" key="5">
    <source>
        <dbReference type="ARBA" id="ARBA00023002"/>
    </source>
</evidence>
<comment type="cofactor">
    <cofactor evidence="1 7">
        <name>FAD</name>
        <dbReference type="ChEBI" id="CHEBI:57692"/>
    </cofactor>
</comment>
<protein>
    <recommendedName>
        <fullName evidence="7">Sulfhydryl oxidase</fullName>
        <ecNumber evidence="7">1.8.3.2</ecNumber>
    </recommendedName>
</protein>
<evidence type="ECO:0000256" key="3">
    <source>
        <dbReference type="ARBA" id="ARBA00022729"/>
    </source>
</evidence>
<keyword evidence="7" id="KW-0812">Transmembrane</keyword>
<dbReference type="GO" id="GO:0016971">
    <property type="term" value="F:flavin-dependent sulfhydryl oxidase activity"/>
    <property type="evidence" value="ECO:0007669"/>
    <property type="project" value="InterPro"/>
</dbReference>
<dbReference type="InterPro" id="IPR039798">
    <property type="entry name" value="Sulfhydryl_oxidase"/>
</dbReference>
<reference evidence="9 10" key="1">
    <citation type="journal article" date="2018" name="Cell">
        <title>The Chara Genome: Secondary Complexity and Implications for Plant Terrestrialization.</title>
        <authorList>
            <person name="Nishiyama T."/>
            <person name="Sakayama H."/>
            <person name="Vries J.D."/>
            <person name="Buschmann H."/>
            <person name="Saint-Marcoux D."/>
            <person name="Ullrich K.K."/>
            <person name="Haas F.B."/>
            <person name="Vanderstraeten L."/>
            <person name="Becker D."/>
            <person name="Lang D."/>
            <person name="Vosolsobe S."/>
            <person name="Rombauts S."/>
            <person name="Wilhelmsson P.K.I."/>
            <person name="Janitza P."/>
            <person name="Kern R."/>
            <person name="Heyl A."/>
            <person name="Rumpler F."/>
            <person name="Villalobos L.I.A.C."/>
            <person name="Clay J.M."/>
            <person name="Skokan R."/>
            <person name="Toyoda A."/>
            <person name="Suzuki Y."/>
            <person name="Kagoshima H."/>
            <person name="Schijlen E."/>
            <person name="Tajeshwar N."/>
            <person name="Catarino B."/>
            <person name="Hetherington A.J."/>
            <person name="Saltykova A."/>
            <person name="Bonnot C."/>
            <person name="Breuninger H."/>
            <person name="Symeonidi A."/>
            <person name="Radhakrishnan G.V."/>
            <person name="Van Nieuwerburgh F."/>
            <person name="Deforce D."/>
            <person name="Chang C."/>
            <person name="Karol K.G."/>
            <person name="Hedrich R."/>
            <person name="Ulvskov P."/>
            <person name="Glockner G."/>
            <person name="Delwiche C.F."/>
            <person name="Petrasek J."/>
            <person name="Van de Peer Y."/>
            <person name="Friml J."/>
            <person name="Beilby M."/>
            <person name="Dolan L."/>
            <person name="Kohara Y."/>
            <person name="Sugano S."/>
            <person name="Fujiyama A."/>
            <person name="Delaux P.-M."/>
            <person name="Quint M."/>
            <person name="TheiBen G."/>
            <person name="Hagemann M."/>
            <person name="Harholt J."/>
            <person name="Dunand C."/>
            <person name="Zachgo S."/>
            <person name="Langdale J."/>
            <person name="Maumus F."/>
            <person name="Straeten D.V.D."/>
            <person name="Gould S.B."/>
            <person name="Rensing S.A."/>
        </authorList>
    </citation>
    <scope>NUCLEOTIDE SEQUENCE [LARGE SCALE GENOMIC DNA]</scope>
    <source>
        <strain evidence="9 10">S276</strain>
    </source>
</reference>
<feature type="domain" description="ERV/ALR sulfhydryl oxidase" evidence="8">
    <location>
        <begin position="124"/>
        <end position="219"/>
    </location>
</feature>
<comment type="caution">
    <text evidence="9">The sequence shown here is derived from an EMBL/GenBank/DDBJ whole genome shotgun (WGS) entry which is preliminary data.</text>
</comment>
<dbReference type="InterPro" id="IPR017905">
    <property type="entry name" value="ERV/ALR_sulphydryl_oxidase"/>
</dbReference>
<proteinExistence type="predicted"/>
<dbReference type="Pfam" id="PF04777">
    <property type="entry name" value="Evr1_Alr"/>
    <property type="match status" value="1"/>
</dbReference>
<keyword evidence="6" id="KW-1015">Disulfide bond</keyword>
<dbReference type="GO" id="GO:0006457">
    <property type="term" value="P:protein folding"/>
    <property type="evidence" value="ECO:0007669"/>
    <property type="project" value="TreeGrafter"/>
</dbReference>
<dbReference type="OrthoDB" id="59470at2759"/>
<name>A0A388MEU3_CHABU</name>
<dbReference type="Gene3D" id="1.20.120.310">
    <property type="entry name" value="ERV/ALR sulfhydryl oxidase domain"/>
    <property type="match status" value="1"/>
</dbReference>
<keyword evidence="3" id="KW-0732">Signal</keyword>
<sequence>MFGVSTFRLSFQKIADIYDMEEAVAMSFNIIFNTVLDKDSRHPVTLFASLVANHHPSRRCRKGAANLLWRMDEIWPLVDEEVQPSPAHMEGSKRNGEPDLAELQKIKICGDDRPRGSWRSCQGSKPTSRGYSCGVWATFHSLAARLDDKEGAIWLKAVRAFMDKFFTCDTCRVHFLKYSENATITTRKEAVLWFWKTHNIVNKRLAKEDLASGNGDPEYPKINWPSKELCPMCRAVPLPGMQGDWDATWVEDEVYKFLMKFYAHPLGEGDIIAEENRKRTLEQNAQDTIVTPNFDGIRGGGFGEENRVQQTQMDTSTAVPAGAAIAVAIASCAFGIVACWWRVQQKKR</sequence>
<keyword evidence="10" id="KW-1185">Reference proteome</keyword>
<dbReference type="InterPro" id="IPR036774">
    <property type="entry name" value="ERV/ALR_sulphydryl_oxid_sf"/>
</dbReference>
<evidence type="ECO:0000259" key="8">
    <source>
        <dbReference type="PROSITE" id="PS51324"/>
    </source>
</evidence>
<gene>
    <name evidence="9" type="ORF">CBR_g58693</name>
</gene>
<keyword evidence="7" id="KW-1133">Transmembrane helix</keyword>
<dbReference type="AlphaFoldDB" id="A0A388MEU3"/>
<dbReference type="STRING" id="69332.A0A388MEU3"/>
<dbReference type="GO" id="GO:0003756">
    <property type="term" value="F:protein disulfide isomerase activity"/>
    <property type="evidence" value="ECO:0007669"/>
    <property type="project" value="TreeGrafter"/>
</dbReference>
<dbReference type="GO" id="GO:0000139">
    <property type="term" value="C:Golgi membrane"/>
    <property type="evidence" value="ECO:0007669"/>
    <property type="project" value="TreeGrafter"/>
</dbReference>
<keyword evidence="7" id="KW-0472">Membrane</keyword>
<feature type="transmembrane region" description="Helical" evidence="7">
    <location>
        <begin position="318"/>
        <end position="341"/>
    </location>
</feature>
<evidence type="ECO:0000256" key="7">
    <source>
        <dbReference type="RuleBase" id="RU371123"/>
    </source>
</evidence>
<dbReference type="PANTHER" id="PTHR22897:SF8">
    <property type="entry name" value="SULFHYDRYL OXIDASE"/>
    <property type="match status" value="1"/>
</dbReference>
<dbReference type="EC" id="1.8.3.2" evidence="7"/>
<accession>A0A388MEU3</accession>
<evidence type="ECO:0000256" key="2">
    <source>
        <dbReference type="ARBA" id="ARBA00022630"/>
    </source>
</evidence>
<organism evidence="9 10">
    <name type="scientific">Chara braunii</name>
    <name type="common">Braun's stonewort</name>
    <dbReference type="NCBI Taxonomy" id="69332"/>
    <lineage>
        <taxon>Eukaryota</taxon>
        <taxon>Viridiplantae</taxon>
        <taxon>Streptophyta</taxon>
        <taxon>Charophyceae</taxon>
        <taxon>Charales</taxon>
        <taxon>Characeae</taxon>
        <taxon>Chara</taxon>
    </lineage>
</organism>
<evidence type="ECO:0000313" key="9">
    <source>
        <dbReference type="EMBL" id="GBG93074.1"/>
    </source>
</evidence>
<dbReference type="OMA" id="CWISSSK"/>
<dbReference type="PANTHER" id="PTHR22897">
    <property type="entry name" value="QUIESCIN Q6-RELATED SULFHYDRYL OXIDASE"/>
    <property type="match status" value="1"/>
</dbReference>
<evidence type="ECO:0000313" key="10">
    <source>
        <dbReference type="Proteomes" id="UP000265515"/>
    </source>
</evidence>
<dbReference type="SUPFAM" id="SSF69000">
    <property type="entry name" value="FAD-dependent thiol oxidase"/>
    <property type="match status" value="1"/>
</dbReference>
<dbReference type="Gramene" id="GBG93074">
    <property type="protein sequence ID" value="GBG93074"/>
    <property type="gene ID" value="CBR_g58693"/>
</dbReference>